<proteinExistence type="inferred from homology"/>
<dbReference type="AlphaFoldDB" id="A0A2S9K4F3"/>
<comment type="caution">
    <text evidence="6">Lacks conserved residue(s) required for the propagation of feature annotation.</text>
</comment>
<comment type="similarity">
    <text evidence="6">Belongs to the sigma-70 factor family. FliA subfamily.</text>
</comment>
<dbReference type="InterPro" id="IPR013325">
    <property type="entry name" value="RNA_pol_sigma_r2"/>
</dbReference>
<dbReference type="PIRSF" id="PIRSF000770">
    <property type="entry name" value="RNA_pol_sigma-SigE/K"/>
    <property type="match status" value="1"/>
</dbReference>
<dbReference type="PANTHER" id="PTHR30385:SF7">
    <property type="entry name" value="RNA POLYMERASE SIGMA FACTOR FLIA"/>
    <property type="match status" value="1"/>
</dbReference>
<dbReference type="PANTHER" id="PTHR30385">
    <property type="entry name" value="SIGMA FACTOR F FLAGELLAR"/>
    <property type="match status" value="1"/>
</dbReference>
<dbReference type="PROSITE" id="PS00716">
    <property type="entry name" value="SIGMA70_2"/>
    <property type="match status" value="1"/>
</dbReference>
<dbReference type="InterPro" id="IPR007630">
    <property type="entry name" value="RNA_pol_sigma70_r4"/>
</dbReference>
<evidence type="ECO:0000256" key="5">
    <source>
        <dbReference type="ARBA" id="ARBA00023163"/>
    </source>
</evidence>
<dbReference type="FunFam" id="1.10.1740.10:FF:000002">
    <property type="entry name" value="RNA polymerase sigma factor FliA"/>
    <property type="match status" value="1"/>
</dbReference>
<dbReference type="OrthoDB" id="9799825at2"/>
<comment type="subcellular location">
    <subcellularLocation>
        <location evidence="6">Cytoplasm</location>
    </subcellularLocation>
</comment>
<dbReference type="GO" id="GO:0003677">
    <property type="term" value="F:DNA binding"/>
    <property type="evidence" value="ECO:0007669"/>
    <property type="project" value="UniProtKB-UniRule"/>
</dbReference>
<comment type="caution">
    <text evidence="9">The sequence shown here is derived from an EMBL/GenBank/DDBJ whole genome shotgun (WGS) entry which is preliminary data.</text>
</comment>
<dbReference type="InterPro" id="IPR007627">
    <property type="entry name" value="RNA_pol_sigma70_r2"/>
</dbReference>
<evidence type="ECO:0000259" key="7">
    <source>
        <dbReference type="PROSITE" id="PS00715"/>
    </source>
</evidence>
<organism evidence="9 10">
    <name type="scientific">Malikia granosa</name>
    <dbReference type="NCBI Taxonomy" id="263067"/>
    <lineage>
        <taxon>Bacteria</taxon>
        <taxon>Pseudomonadati</taxon>
        <taxon>Pseudomonadota</taxon>
        <taxon>Betaproteobacteria</taxon>
        <taxon>Burkholderiales</taxon>
        <taxon>Comamonadaceae</taxon>
        <taxon>Malikia</taxon>
    </lineage>
</organism>
<feature type="region of interest" description="Sigma-70 factor domain-4" evidence="6">
    <location>
        <begin position="185"/>
        <end position="233"/>
    </location>
</feature>
<keyword evidence="5 6" id="KW-0804">Transcription</keyword>
<dbReference type="Pfam" id="PF04545">
    <property type="entry name" value="Sigma70_r4"/>
    <property type="match status" value="1"/>
</dbReference>
<dbReference type="EMBL" id="PVLQ01000031">
    <property type="protein sequence ID" value="PRD65331.1"/>
    <property type="molecule type" value="Genomic_DNA"/>
</dbReference>
<name>A0A2S9K4F3_9BURK</name>
<evidence type="ECO:0000256" key="3">
    <source>
        <dbReference type="ARBA" id="ARBA00023082"/>
    </source>
</evidence>
<dbReference type="SUPFAM" id="SSF88659">
    <property type="entry name" value="Sigma3 and sigma4 domains of RNA polymerase sigma factors"/>
    <property type="match status" value="2"/>
</dbReference>
<evidence type="ECO:0000313" key="9">
    <source>
        <dbReference type="EMBL" id="PRD65331.1"/>
    </source>
</evidence>
<dbReference type="PRINTS" id="PR00046">
    <property type="entry name" value="SIGMA70FCT"/>
</dbReference>
<dbReference type="InterPro" id="IPR007624">
    <property type="entry name" value="RNA_pol_sigma70_r3"/>
</dbReference>
<evidence type="ECO:0000256" key="2">
    <source>
        <dbReference type="ARBA" id="ARBA00023015"/>
    </source>
</evidence>
<keyword evidence="4 6" id="KW-0238">DNA-binding</keyword>
<feature type="DNA-binding region" description="H-T-H motif" evidence="6">
    <location>
        <begin position="207"/>
        <end position="226"/>
    </location>
</feature>
<keyword evidence="1 6" id="KW-0963">Cytoplasm</keyword>
<protein>
    <recommendedName>
        <fullName evidence="6">RNA polymerase sigma factor FliA</fullName>
    </recommendedName>
    <alternativeName>
        <fullName evidence="6">RNA polymerase sigma factor for flagellar operon</fullName>
    </alternativeName>
    <alternativeName>
        <fullName evidence="6">Sigma F</fullName>
    </alternativeName>
    <alternativeName>
        <fullName evidence="6">Sigma-28</fullName>
    </alternativeName>
</protein>
<keyword evidence="10" id="KW-1185">Reference proteome</keyword>
<dbReference type="Pfam" id="PF04539">
    <property type="entry name" value="Sigma70_r3"/>
    <property type="match status" value="1"/>
</dbReference>
<dbReference type="CDD" id="cd06171">
    <property type="entry name" value="Sigma70_r4"/>
    <property type="match status" value="1"/>
</dbReference>
<dbReference type="PROSITE" id="PS00715">
    <property type="entry name" value="SIGMA70_1"/>
    <property type="match status" value="1"/>
</dbReference>
<evidence type="ECO:0000256" key="4">
    <source>
        <dbReference type="ARBA" id="ARBA00023125"/>
    </source>
</evidence>
<dbReference type="Proteomes" id="UP000238589">
    <property type="component" value="Unassembled WGS sequence"/>
</dbReference>
<evidence type="ECO:0000256" key="1">
    <source>
        <dbReference type="ARBA" id="ARBA00022490"/>
    </source>
</evidence>
<comment type="function">
    <text evidence="6">Sigma factors are initiation factors that promote the attachment of RNA polymerase to specific initiation sites and are then released. This sigma factor controls the expression of flagella-related genes.</text>
</comment>
<dbReference type="Pfam" id="PF04542">
    <property type="entry name" value="Sigma70_r2"/>
    <property type="match status" value="1"/>
</dbReference>
<dbReference type="NCBIfam" id="TIGR02937">
    <property type="entry name" value="sigma70-ECF"/>
    <property type="match status" value="1"/>
</dbReference>
<dbReference type="InterPro" id="IPR014284">
    <property type="entry name" value="RNA_pol_sigma-70_dom"/>
</dbReference>
<keyword evidence="3 6" id="KW-0731">Sigma factor</keyword>
<gene>
    <name evidence="6 9" type="primary">fliA</name>
    <name evidence="9" type="ORF">C6P64_10035</name>
</gene>
<dbReference type="HAMAP" id="MF_00962">
    <property type="entry name" value="Sigma70_FliA"/>
    <property type="match status" value="1"/>
</dbReference>
<dbReference type="InterPro" id="IPR000943">
    <property type="entry name" value="RNA_pol_sigma70"/>
</dbReference>
<feature type="region of interest" description="Sigma-70 factor domain-2" evidence="6">
    <location>
        <begin position="13"/>
        <end position="85"/>
    </location>
</feature>
<dbReference type="InterPro" id="IPR012845">
    <property type="entry name" value="RNA_pol_sigma_FliA_WhiG"/>
</dbReference>
<dbReference type="RefSeq" id="WP_105748428.1">
    <property type="nucleotide sequence ID" value="NZ_PVLQ01000031.1"/>
</dbReference>
<dbReference type="GO" id="GO:0005737">
    <property type="term" value="C:cytoplasm"/>
    <property type="evidence" value="ECO:0007669"/>
    <property type="project" value="UniProtKB-SubCell"/>
</dbReference>
<evidence type="ECO:0000256" key="6">
    <source>
        <dbReference type="HAMAP-Rule" id="MF_00962"/>
    </source>
</evidence>
<dbReference type="GO" id="GO:0006352">
    <property type="term" value="P:DNA-templated transcription initiation"/>
    <property type="evidence" value="ECO:0007669"/>
    <property type="project" value="UniProtKB-UniRule"/>
</dbReference>
<sequence>MYDAKGRAPRDRVIEQHIPLVKKLAYQLKARLPANVEVDDLIQAGTIGLLDAMSRYEATQNAQFETYAVQRIRGAMLDELRSQDWLPRSVRQNMRQIEAALGELQQELLRAPSEAEIAARLQLSLEDYQQKLNDGAGHQLVYFDDFKSAGDDGHDHFLDRHCQDSSHDPLQLLLQDGFREALIEAIDALPEREKLLMGLYYEQELNLKEIGAVLGVTESRVSQLHSQAVARLRNHLRRQEWTGAV</sequence>
<keyword evidence="2 6" id="KW-0805">Transcription regulation</keyword>
<dbReference type="Gene3D" id="1.10.1740.10">
    <property type="match status" value="1"/>
</dbReference>
<dbReference type="Gene3D" id="1.20.140.160">
    <property type="match status" value="1"/>
</dbReference>
<dbReference type="GO" id="GO:0003899">
    <property type="term" value="F:DNA-directed RNA polymerase activity"/>
    <property type="evidence" value="ECO:0007669"/>
    <property type="project" value="InterPro"/>
</dbReference>
<dbReference type="SUPFAM" id="SSF88946">
    <property type="entry name" value="Sigma2 domain of RNA polymerase sigma factors"/>
    <property type="match status" value="1"/>
</dbReference>
<dbReference type="GO" id="GO:0016987">
    <property type="term" value="F:sigma factor activity"/>
    <property type="evidence" value="ECO:0007669"/>
    <property type="project" value="UniProtKB-UniRule"/>
</dbReference>
<dbReference type="InterPro" id="IPR028617">
    <property type="entry name" value="Sigma70_FliA"/>
</dbReference>
<dbReference type="NCBIfam" id="NF005413">
    <property type="entry name" value="PRK06986.1"/>
    <property type="match status" value="1"/>
</dbReference>
<dbReference type="NCBIfam" id="TIGR02479">
    <property type="entry name" value="FliA_WhiG"/>
    <property type="match status" value="1"/>
</dbReference>
<dbReference type="InterPro" id="IPR013324">
    <property type="entry name" value="RNA_pol_sigma_r3/r4-like"/>
</dbReference>
<accession>A0A2S9K4F3</accession>
<evidence type="ECO:0000313" key="10">
    <source>
        <dbReference type="Proteomes" id="UP000238589"/>
    </source>
</evidence>
<feature type="short sequence motif" description="Interaction with polymerase core subunit RpoC" evidence="6">
    <location>
        <begin position="40"/>
        <end position="43"/>
    </location>
</feature>
<feature type="domain" description="RNA polymerase sigma-70" evidence="7">
    <location>
        <begin position="40"/>
        <end position="53"/>
    </location>
</feature>
<reference evidence="9 10" key="1">
    <citation type="submission" date="2018-03" db="EMBL/GenBank/DDBJ databases">
        <title>Comparative genomics illustrates the genes involved in a hyperalkaliphilic mechanisms of Serpentinomonas isolated from highly-alkaline calcium-rich serpentinized springs.</title>
        <authorList>
            <person name="Suzuki S."/>
            <person name="Ishii S."/>
            <person name="Walworth N."/>
            <person name="Bird L."/>
            <person name="Kuenen J.G."/>
            <person name="Nealson K.H."/>
        </authorList>
    </citation>
    <scope>NUCLEOTIDE SEQUENCE [LARGE SCALE GENOMIC DNA]</scope>
    <source>
        <strain evidence="9 10">P1</strain>
    </source>
</reference>
<evidence type="ECO:0000259" key="8">
    <source>
        <dbReference type="PROSITE" id="PS00716"/>
    </source>
</evidence>
<feature type="domain" description="RNA polymerase sigma-70" evidence="8">
    <location>
        <begin position="206"/>
        <end position="232"/>
    </location>
</feature>